<dbReference type="InterPro" id="IPR013783">
    <property type="entry name" value="Ig-like_fold"/>
</dbReference>
<dbReference type="NCBIfam" id="TIGR00254">
    <property type="entry name" value="GGDEF"/>
    <property type="match status" value="1"/>
</dbReference>
<evidence type="ECO:0000313" key="4">
    <source>
        <dbReference type="EMBL" id="GLX83773.1"/>
    </source>
</evidence>
<dbReference type="Pfam" id="PF08447">
    <property type="entry name" value="PAS_3"/>
    <property type="match status" value="1"/>
</dbReference>
<name>A0ABQ6H6K1_9GAMM</name>
<keyword evidence="1" id="KW-0732">Signal</keyword>
<dbReference type="Pfam" id="PF08448">
    <property type="entry name" value="PAS_4"/>
    <property type="match status" value="1"/>
</dbReference>
<dbReference type="InterPro" id="IPR035919">
    <property type="entry name" value="EAL_sf"/>
</dbReference>
<dbReference type="InterPro" id="IPR013656">
    <property type="entry name" value="PAS_4"/>
</dbReference>
<dbReference type="SMART" id="SM00052">
    <property type="entry name" value="EAL"/>
    <property type="match status" value="1"/>
</dbReference>
<comment type="caution">
    <text evidence="4">The sequence shown here is derived from an EMBL/GenBank/DDBJ whole genome shotgun (WGS) entry which is preliminary data.</text>
</comment>
<dbReference type="InterPro" id="IPR015943">
    <property type="entry name" value="WD40/YVTN_repeat-like_dom_sf"/>
</dbReference>
<dbReference type="Proteomes" id="UP001157134">
    <property type="component" value="Unassembled WGS sequence"/>
</dbReference>
<dbReference type="CDD" id="cd01948">
    <property type="entry name" value="EAL"/>
    <property type="match status" value="1"/>
</dbReference>
<dbReference type="InterPro" id="IPR011047">
    <property type="entry name" value="Quinoprotein_ADH-like_sf"/>
</dbReference>
<dbReference type="InterPro" id="IPR052155">
    <property type="entry name" value="Biofilm_reg_signaling"/>
</dbReference>
<dbReference type="PROSITE" id="PS50883">
    <property type="entry name" value="EAL"/>
    <property type="match status" value="1"/>
</dbReference>
<dbReference type="SUPFAM" id="SSF50998">
    <property type="entry name" value="Quinoprotein alcohol dehydrogenase-like"/>
    <property type="match status" value="1"/>
</dbReference>
<dbReference type="PROSITE" id="PS50887">
    <property type="entry name" value="GGDEF"/>
    <property type="match status" value="1"/>
</dbReference>
<dbReference type="CDD" id="cd00130">
    <property type="entry name" value="PAS"/>
    <property type="match status" value="1"/>
</dbReference>
<dbReference type="InterPro" id="IPR011110">
    <property type="entry name" value="Reg_prop"/>
</dbReference>
<feature type="chain" id="PRO_5046970161" evidence="1">
    <location>
        <begin position="22"/>
        <end position="1510"/>
    </location>
</feature>
<dbReference type="Gene3D" id="3.30.70.270">
    <property type="match status" value="1"/>
</dbReference>
<dbReference type="Pfam" id="PF07494">
    <property type="entry name" value="Reg_prop"/>
    <property type="match status" value="1"/>
</dbReference>
<organism evidence="4 5">
    <name type="scientific">Thalassotalea loyana</name>
    <dbReference type="NCBI Taxonomy" id="280483"/>
    <lineage>
        <taxon>Bacteria</taxon>
        <taxon>Pseudomonadati</taxon>
        <taxon>Pseudomonadota</taxon>
        <taxon>Gammaproteobacteria</taxon>
        <taxon>Alteromonadales</taxon>
        <taxon>Colwelliaceae</taxon>
        <taxon>Thalassotalea</taxon>
    </lineage>
</organism>
<sequence length="1510" mass="171369">MTLFCRFLAFSLLFVMGSAFASGHHKVVHLDLDSGLRQGTVDKVFQDNRGFVWVLNENGVDIYDGYRFRPLNGPDNYFADSFAVDVTQDTNGNIWLAFLEKGLLFYDPITNNYQQIDISDNGQQAQIVAIAPTKTNQLIVLTTNSLFAVNIDNKQVTTLTTFEKYIQDDRAMYSLAIQDKKVFIGTREGLFFFDLSTLSVTRLPRVLGHIDQSDPSVEQANKIFSLVINEKTLYLGTFRGVYSANIDTLVTSNNKENYHYRQIDEAASVWKLQYEDNVLYIADERGLYTYDTTTKQYKLFASANTLSDKVSDERLIHVFVDHQKRLWLSTSSRGLLVVNRGNKAIQNTYHEKNAITGLPSSDVWSFAQSPKYPDEVWIATSYGVARKNLNTGVYQHYFQDLSNNFQYDENYIFDLNFVTPDDLLVVSGQKSYILNISTGYRNQIQPDTAVGELLNSDYFVLHFQNDGFAWLAKLEKLYLIDFKALKVVRQYDFADQGIKNTLQGVLQKLDESNYLLSSGQALYNFNKSSGEIKKVYDNPYAQANEWQPFLKSFIDSAGQIWLSVTSNGIIVLDRDTYEVVSVFNNKTHGIDNNVYGLIPDEDGDIWFSSHNGVYVVDVETKVLRHFDDFDGLVGNEFNLGAALKLDNGHIAFGSTAGVSIIEPSLLKTDAINRNAFTIQISNFNVLSSDIVFPLYSENQSVIDLNYDDIGISVSFTDFDYLNIGEQKFLYELSGPEPVVFPPTNDNFIVFPRLASGSHTLKVQSISPDTGAPSEPYYVKFHVSYAPWKSPVAYLIYSVVILATLSTVIYRRRVRQLALIEAHEEVKYRENRLQLALKGSNSDVWDWQAAEDLLFSNRINQELGYKYAESAYQLSQHIDLIHPEDKGEFISAWQKFLQRADLNENFSCTYRLKSESGHWFWFKDLGKIVALDINGKPSRVTGSYTNITETRAEEERAQYYGAAFAQTKDWVVIINHNLTKIMANKAIRDVFGWHAEDLPIETFAKTLPRTKRHFYIELIRGLNPGESWRGDELVTLDNGKEYHVLINITVGESHLDKQQHYVCLITDITAQKNAEQELRYMANYDHLTGLPNRTLLLDRIEHAMTMVQRDKSEMALLFIDLDKFKQVNDSLGHDYGDMLLKVVTERLKNALRTEDTIARLGGDEFVVLIENYDKAEDVARIAQGVIESLAQPVTLIEHIVTIGASIGIAIYPENAEDSAELLRSADIAMYHAKQNGRNHFQFFTEQMNAQVAERVRQEANLKLAVQENKFVNHYQPIIDAETGKTVGVEILLRWPTPEGMIPPVEFIPMAEELGLIGEMTWKSLKVALKDLRGWRAHNKSMYLSLNVSATHFHNQSLILYVNDLLTKFDLPPEALKIEVTESALIKEPEKATQTMLELNKLGVELALDDFGTGYSSLAYLKQLPLNIIKVDRSFISGIGCEETDQAIVDATLVLASSLNMRCVAEGVETQAQLDYLREKGCRYIQGYFFSKPVPAIEIDSRVVSENFVATT</sequence>
<dbReference type="RefSeq" id="WP_284295301.1">
    <property type="nucleotide sequence ID" value="NZ_BSSV01000001.1"/>
</dbReference>
<dbReference type="InterPro" id="IPR000160">
    <property type="entry name" value="GGDEF_dom"/>
</dbReference>
<feature type="domain" description="GGDEF" evidence="3">
    <location>
        <begin position="1111"/>
        <end position="1244"/>
    </location>
</feature>
<accession>A0ABQ6H6K1</accession>
<proteinExistence type="predicted"/>
<dbReference type="SMART" id="SM00267">
    <property type="entry name" value="GGDEF"/>
    <property type="match status" value="1"/>
</dbReference>
<dbReference type="InterPro" id="IPR000014">
    <property type="entry name" value="PAS"/>
</dbReference>
<dbReference type="InterPro" id="IPR029787">
    <property type="entry name" value="Nucleotide_cyclase"/>
</dbReference>
<dbReference type="SUPFAM" id="SSF55785">
    <property type="entry name" value="PYP-like sensor domain (PAS domain)"/>
    <property type="match status" value="2"/>
</dbReference>
<dbReference type="Gene3D" id="3.20.20.450">
    <property type="entry name" value="EAL domain"/>
    <property type="match status" value="1"/>
</dbReference>
<dbReference type="Pfam" id="PF00990">
    <property type="entry name" value="GGDEF"/>
    <property type="match status" value="1"/>
</dbReference>
<dbReference type="NCBIfam" id="TIGR00229">
    <property type="entry name" value="sensory_box"/>
    <property type="match status" value="1"/>
</dbReference>
<dbReference type="Pfam" id="PF00563">
    <property type="entry name" value="EAL"/>
    <property type="match status" value="1"/>
</dbReference>
<dbReference type="InterPro" id="IPR043128">
    <property type="entry name" value="Rev_trsase/Diguanyl_cyclase"/>
</dbReference>
<dbReference type="Gene3D" id="2.60.40.10">
    <property type="entry name" value="Immunoglobulins"/>
    <property type="match status" value="1"/>
</dbReference>
<evidence type="ECO:0000313" key="5">
    <source>
        <dbReference type="Proteomes" id="UP001157134"/>
    </source>
</evidence>
<dbReference type="InterPro" id="IPR001633">
    <property type="entry name" value="EAL_dom"/>
</dbReference>
<reference evidence="4 5" key="1">
    <citation type="submission" date="2023-03" db="EMBL/GenBank/DDBJ databases">
        <title>Thalassotalea loyana LMG 22536T draft genome sequence.</title>
        <authorList>
            <person name="Sawabe T."/>
        </authorList>
    </citation>
    <scope>NUCLEOTIDE SEQUENCE [LARGE SCALE GENOMIC DNA]</scope>
    <source>
        <strain evidence="4 5">LMG 22536</strain>
    </source>
</reference>
<evidence type="ECO:0000259" key="3">
    <source>
        <dbReference type="PROSITE" id="PS50887"/>
    </source>
</evidence>
<dbReference type="InterPro" id="IPR013655">
    <property type="entry name" value="PAS_fold_3"/>
</dbReference>
<feature type="signal peptide" evidence="1">
    <location>
        <begin position="1"/>
        <end position="21"/>
    </location>
</feature>
<feature type="domain" description="EAL" evidence="2">
    <location>
        <begin position="1253"/>
        <end position="1505"/>
    </location>
</feature>
<dbReference type="CDD" id="cd01949">
    <property type="entry name" value="GGDEF"/>
    <property type="match status" value="1"/>
</dbReference>
<evidence type="ECO:0000256" key="1">
    <source>
        <dbReference type="SAM" id="SignalP"/>
    </source>
</evidence>
<dbReference type="PANTHER" id="PTHR44757">
    <property type="entry name" value="DIGUANYLATE CYCLASE DGCP"/>
    <property type="match status" value="1"/>
</dbReference>
<dbReference type="InterPro" id="IPR035965">
    <property type="entry name" value="PAS-like_dom_sf"/>
</dbReference>
<protein>
    <submittedName>
        <fullName evidence="4">Diguanylate cyclase</fullName>
    </submittedName>
</protein>
<dbReference type="Gene3D" id="2.130.10.10">
    <property type="entry name" value="YVTN repeat-like/Quinoprotein amine dehydrogenase"/>
    <property type="match status" value="2"/>
</dbReference>
<dbReference type="PANTHER" id="PTHR44757:SF2">
    <property type="entry name" value="BIOFILM ARCHITECTURE MAINTENANCE PROTEIN MBAA"/>
    <property type="match status" value="1"/>
</dbReference>
<dbReference type="SUPFAM" id="SSF69322">
    <property type="entry name" value="Tricorn protease domain 2"/>
    <property type="match status" value="1"/>
</dbReference>
<keyword evidence="5" id="KW-1185">Reference proteome</keyword>
<dbReference type="Gene3D" id="3.30.450.20">
    <property type="entry name" value="PAS domain"/>
    <property type="match status" value="2"/>
</dbReference>
<dbReference type="SUPFAM" id="SSF55073">
    <property type="entry name" value="Nucleotide cyclase"/>
    <property type="match status" value="1"/>
</dbReference>
<dbReference type="EMBL" id="BSSV01000001">
    <property type="protein sequence ID" value="GLX83773.1"/>
    <property type="molecule type" value="Genomic_DNA"/>
</dbReference>
<dbReference type="SUPFAM" id="SSF141868">
    <property type="entry name" value="EAL domain-like"/>
    <property type="match status" value="1"/>
</dbReference>
<evidence type="ECO:0000259" key="2">
    <source>
        <dbReference type="PROSITE" id="PS50883"/>
    </source>
</evidence>
<gene>
    <name evidence="4" type="ORF">tloyanaT_00250</name>
</gene>